<dbReference type="InterPro" id="IPR022653">
    <property type="entry name" value="De-COase2_pyr-phos_BS"/>
</dbReference>
<comment type="similarity">
    <text evidence="5">Belongs to the Orn/Lys/Arg decarboxylase class-II family. LysA subfamily.</text>
</comment>
<dbReference type="Gene3D" id="3.20.20.10">
    <property type="entry name" value="Alanine racemase"/>
    <property type="match status" value="1"/>
</dbReference>
<dbReference type="EC" id="4.1.1.20" evidence="5 6"/>
<dbReference type="InterPro" id="IPR000183">
    <property type="entry name" value="Orn/DAP/Arg_de-COase"/>
</dbReference>
<comment type="catalytic activity">
    <reaction evidence="5 7">
        <text>meso-2,6-diaminopimelate + H(+) = L-lysine + CO2</text>
        <dbReference type="Rhea" id="RHEA:15101"/>
        <dbReference type="ChEBI" id="CHEBI:15378"/>
        <dbReference type="ChEBI" id="CHEBI:16526"/>
        <dbReference type="ChEBI" id="CHEBI:32551"/>
        <dbReference type="ChEBI" id="CHEBI:57791"/>
        <dbReference type="EC" id="4.1.1.20"/>
    </reaction>
</comment>
<evidence type="ECO:0000313" key="9">
    <source>
        <dbReference type="EMBL" id="MET1256005.1"/>
    </source>
</evidence>
<feature type="domain" description="Orn/DAP/Arg decarboxylase 2 N-terminal" evidence="8">
    <location>
        <begin position="36"/>
        <end position="272"/>
    </location>
</feature>
<evidence type="ECO:0000256" key="4">
    <source>
        <dbReference type="ARBA" id="ARBA00023239"/>
    </source>
</evidence>
<dbReference type="PANTHER" id="PTHR43727">
    <property type="entry name" value="DIAMINOPIMELATE DECARBOXYLASE"/>
    <property type="match status" value="1"/>
</dbReference>
<dbReference type="PANTHER" id="PTHR43727:SF2">
    <property type="entry name" value="GROUP IV DECARBOXYLASE"/>
    <property type="match status" value="1"/>
</dbReference>
<dbReference type="Gene3D" id="2.40.37.10">
    <property type="entry name" value="Lyase, Ornithine Decarboxylase, Chain A, domain 1"/>
    <property type="match status" value="1"/>
</dbReference>
<evidence type="ECO:0000256" key="1">
    <source>
        <dbReference type="ARBA" id="ARBA00001933"/>
    </source>
</evidence>
<dbReference type="CDD" id="cd06828">
    <property type="entry name" value="PLPDE_III_DapDC"/>
    <property type="match status" value="1"/>
</dbReference>
<feature type="binding site" evidence="5">
    <location>
        <position position="268"/>
    </location>
    <ligand>
        <name>substrate</name>
    </ligand>
</feature>
<dbReference type="PROSITE" id="PS00878">
    <property type="entry name" value="ODR_DC_2_1"/>
    <property type="match status" value="1"/>
</dbReference>
<proteinExistence type="inferred from homology"/>
<evidence type="ECO:0000256" key="6">
    <source>
        <dbReference type="NCBIfam" id="TIGR01048"/>
    </source>
</evidence>
<keyword evidence="2 5" id="KW-0210">Decarboxylase</keyword>
<gene>
    <name evidence="5 9" type="primary">lysA</name>
    <name evidence="9" type="ORF">ABVT43_12775</name>
</gene>
<dbReference type="InterPro" id="IPR022644">
    <property type="entry name" value="De-COase2_N"/>
</dbReference>
<feature type="binding site" evidence="5">
    <location>
        <position position="227"/>
    </location>
    <ligand>
        <name>pyridoxal 5'-phosphate</name>
        <dbReference type="ChEBI" id="CHEBI:597326"/>
    </ligand>
</feature>
<evidence type="ECO:0000256" key="2">
    <source>
        <dbReference type="ARBA" id="ARBA00022793"/>
    </source>
</evidence>
<dbReference type="Pfam" id="PF02784">
    <property type="entry name" value="Orn_Arg_deC_N"/>
    <property type="match status" value="1"/>
</dbReference>
<protein>
    <recommendedName>
        <fullName evidence="5 6">Diaminopimelate decarboxylase</fullName>
        <shortName evidence="5">DAP decarboxylase</shortName>
        <shortName evidence="5">DAPDC</shortName>
        <ecNumber evidence="5 6">4.1.1.20</ecNumber>
    </recommendedName>
</protein>
<keyword evidence="5 7" id="KW-0457">Lysine biosynthesis</keyword>
<dbReference type="InterPro" id="IPR009006">
    <property type="entry name" value="Ala_racemase/Decarboxylase_C"/>
</dbReference>
<dbReference type="Proteomes" id="UP001548189">
    <property type="component" value="Unassembled WGS sequence"/>
</dbReference>
<accession>A0ABV2BVN3</accession>
<feature type="binding site" evidence="5">
    <location>
        <position position="369"/>
    </location>
    <ligand>
        <name>pyridoxal 5'-phosphate</name>
        <dbReference type="ChEBI" id="CHEBI:597326"/>
    </ligand>
</feature>
<dbReference type="SUPFAM" id="SSF50621">
    <property type="entry name" value="Alanine racemase C-terminal domain-like"/>
    <property type="match status" value="1"/>
</dbReference>
<reference evidence="9 10" key="1">
    <citation type="submission" date="2024-06" db="EMBL/GenBank/DDBJ databases">
        <authorList>
            <person name="Li F."/>
        </authorList>
    </citation>
    <scope>NUCLEOTIDE SEQUENCE [LARGE SCALE GENOMIC DNA]</scope>
    <source>
        <strain evidence="9 10">GXAS 311</strain>
    </source>
</reference>
<evidence type="ECO:0000256" key="7">
    <source>
        <dbReference type="RuleBase" id="RU003738"/>
    </source>
</evidence>
<evidence type="ECO:0000256" key="5">
    <source>
        <dbReference type="HAMAP-Rule" id="MF_02120"/>
    </source>
</evidence>
<dbReference type="InterPro" id="IPR002986">
    <property type="entry name" value="DAP_deCOOHase_LysA"/>
</dbReference>
<evidence type="ECO:0000313" key="10">
    <source>
        <dbReference type="Proteomes" id="UP001548189"/>
    </source>
</evidence>
<evidence type="ECO:0000259" key="8">
    <source>
        <dbReference type="Pfam" id="PF02784"/>
    </source>
</evidence>
<comment type="caution">
    <text evidence="9">The sequence shown here is derived from an EMBL/GenBank/DDBJ whole genome shotgun (WGS) entry which is preliminary data.</text>
</comment>
<feature type="modified residue" description="N6-(pyridoxal phosphate)lysine" evidence="5">
    <location>
        <position position="48"/>
    </location>
</feature>
<name>A0ABV2BVN3_9GAMM</name>
<keyword evidence="5" id="KW-0028">Amino-acid biosynthesis</keyword>
<feature type="binding site" evidence="5">
    <location>
        <begin position="265"/>
        <end position="268"/>
    </location>
    <ligand>
        <name>pyridoxal 5'-phosphate</name>
        <dbReference type="ChEBI" id="CHEBI:597326"/>
    </ligand>
</feature>
<feature type="binding site" evidence="5">
    <location>
        <position position="308"/>
    </location>
    <ligand>
        <name>substrate</name>
    </ligand>
</feature>
<dbReference type="NCBIfam" id="TIGR01048">
    <property type="entry name" value="lysA"/>
    <property type="match status" value="1"/>
</dbReference>
<dbReference type="RefSeq" id="WP_353896591.1">
    <property type="nucleotide sequence ID" value="NZ_JBEVCJ010000016.1"/>
</dbReference>
<dbReference type="SUPFAM" id="SSF51419">
    <property type="entry name" value="PLP-binding barrel"/>
    <property type="match status" value="1"/>
</dbReference>
<dbReference type="HAMAP" id="MF_02120">
    <property type="entry name" value="LysA"/>
    <property type="match status" value="1"/>
</dbReference>
<sequence length="389" mass="43372">MFSSMIIEKFQQQSTPFYHYDLGLLNKTIEHVAGLAKKYQFDIHYALKANSNEPILKLLKDAGFGADCVSGNEVKLAAKVGFDAKSILFAGVGKTDKEINIALDLDIKAFNCESVQEIEILNELAAAKNKTAEISLRINPNVDAKTHKYITTGLDENKFGINQADLAQLLQTLKQLNHIQLTGLHFHIGSQITDLNVFKGLCLRVNEISNWFKEQGINIEHLNLGGGLGIDYQQPDEHCIADFEQYFAIFDEFLERKHDQQVHFELGRSIVAQCGNLITRVVFIKNGLNTNFAIVDAGMTELMRPALYQSYHQIDNLTASTATADKDTEKVLYDVVGPICESTDCFGRAVELPESKRGDIIAIRSAGAYGEVMVSNYNLRDRNSPLYTA</sequence>
<dbReference type="PRINTS" id="PR01181">
    <property type="entry name" value="DAPDCRBXLASE"/>
</dbReference>
<dbReference type="PROSITE" id="PS00879">
    <property type="entry name" value="ODR_DC_2_2"/>
    <property type="match status" value="1"/>
</dbReference>
<evidence type="ECO:0000256" key="3">
    <source>
        <dbReference type="ARBA" id="ARBA00022898"/>
    </source>
</evidence>
<comment type="subunit">
    <text evidence="5">Homodimer.</text>
</comment>
<comment type="cofactor">
    <cofactor evidence="1 5 7">
        <name>pyridoxal 5'-phosphate</name>
        <dbReference type="ChEBI" id="CHEBI:597326"/>
    </cofactor>
</comment>
<dbReference type="EMBL" id="JBEVCJ010000016">
    <property type="protein sequence ID" value="MET1256005.1"/>
    <property type="molecule type" value="Genomic_DNA"/>
</dbReference>
<keyword evidence="4 5" id="KW-0456">Lyase</keyword>
<dbReference type="InterPro" id="IPR022657">
    <property type="entry name" value="De-COase2_CS"/>
</dbReference>
<comment type="pathway">
    <text evidence="5 7">Amino-acid biosynthesis; L-lysine biosynthesis via DAP pathway; L-lysine from DL-2,6-diaminopimelate: step 1/1.</text>
</comment>
<feature type="binding site" evidence="5">
    <location>
        <position position="341"/>
    </location>
    <ligand>
        <name>substrate</name>
    </ligand>
</feature>
<dbReference type="GO" id="GO:0008836">
    <property type="term" value="F:diaminopimelate decarboxylase activity"/>
    <property type="evidence" value="ECO:0007669"/>
    <property type="project" value="UniProtKB-EC"/>
</dbReference>
<keyword evidence="10" id="KW-1185">Reference proteome</keyword>
<keyword evidence="3 5" id="KW-0663">Pyridoxal phosphate</keyword>
<organism evidence="9 10">
    <name type="scientific">Aliikangiella maris</name>
    <dbReference type="NCBI Taxonomy" id="3162458"/>
    <lineage>
        <taxon>Bacteria</taxon>
        <taxon>Pseudomonadati</taxon>
        <taxon>Pseudomonadota</taxon>
        <taxon>Gammaproteobacteria</taxon>
        <taxon>Oceanospirillales</taxon>
        <taxon>Pleioneaceae</taxon>
        <taxon>Aliikangiella</taxon>
    </lineage>
</organism>
<dbReference type="InterPro" id="IPR029066">
    <property type="entry name" value="PLP-binding_barrel"/>
</dbReference>
<feature type="binding site" evidence="5">
    <location>
        <position position="369"/>
    </location>
    <ligand>
        <name>substrate</name>
    </ligand>
</feature>
<feature type="binding site" evidence="5">
    <location>
        <position position="304"/>
    </location>
    <ligand>
        <name>substrate</name>
    </ligand>
</feature>
<comment type="function">
    <text evidence="5">Specifically catalyzes the decarboxylation of meso-diaminopimelate (meso-DAP) to L-lysine.</text>
</comment>
<dbReference type="PRINTS" id="PR01179">
    <property type="entry name" value="ODADCRBXLASE"/>
</dbReference>